<feature type="region of interest" description="Disordered" evidence="1">
    <location>
        <begin position="46"/>
        <end position="105"/>
    </location>
</feature>
<gene>
    <name evidence="2" type="ORF">J116_000170</name>
</gene>
<reference evidence="2 3" key="1">
    <citation type="journal article" date="2013" name="Genome Announc.">
        <title>Genome Sequence of Streptomyces violaceusniger Strain SPC6, a Halotolerant Streptomycete That Exhibits Rapid Growth and Development.</title>
        <authorList>
            <person name="Chen X."/>
            <person name="Zhang B."/>
            <person name="Zhang W."/>
            <person name="Wu X."/>
            <person name="Zhang M."/>
            <person name="Chen T."/>
            <person name="Liu G."/>
            <person name="Dyson P."/>
        </authorList>
    </citation>
    <scope>NUCLEOTIDE SEQUENCE [LARGE SCALE GENOMIC DNA]</scope>
    <source>
        <strain evidence="2 3">SPC6</strain>
    </source>
</reference>
<sequence>MRTRETQVFTVSWLMTGSVGDLGVRQALADEEDLVLTGVRTLRCSRSGEAGAGTGATEGRTRSAKRPIRVRVTAGARRDSPRATKRTALISSGGGGVLRSSPAGS</sequence>
<dbReference type="Proteomes" id="UP000095329">
    <property type="component" value="Unassembled WGS sequence"/>
</dbReference>
<proteinExistence type="predicted"/>
<dbReference type="AlphaFoldDB" id="A0A1D3DLD5"/>
<name>A0A1D3DLD5_9ACTN</name>
<organism evidence="2 3">
    <name type="scientific">Streptomyces thermolilacinus SPC6</name>
    <dbReference type="NCBI Taxonomy" id="1306406"/>
    <lineage>
        <taxon>Bacteria</taxon>
        <taxon>Bacillati</taxon>
        <taxon>Actinomycetota</taxon>
        <taxon>Actinomycetes</taxon>
        <taxon>Kitasatosporales</taxon>
        <taxon>Streptomycetaceae</taxon>
        <taxon>Streptomyces</taxon>
    </lineage>
</organism>
<comment type="caution">
    <text evidence="2">The sequence shown here is derived from an EMBL/GenBank/DDBJ whole genome shotgun (WGS) entry which is preliminary data.</text>
</comment>
<keyword evidence="3" id="KW-1185">Reference proteome</keyword>
<accession>A0A1D3DLD5</accession>
<protein>
    <submittedName>
        <fullName evidence="2">Uncharacterized protein</fullName>
    </submittedName>
</protein>
<dbReference type="EMBL" id="ASHX02000001">
    <property type="protein sequence ID" value="OEJ93140.1"/>
    <property type="molecule type" value="Genomic_DNA"/>
</dbReference>
<evidence type="ECO:0000313" key="3">
    <source>
        <dbReference type="Proteomes" id="UP000095329"/>
    </source>
</evidence>
<evidence type="ECO:0000313" key="2">
    <source>
        <dbReference type="EMBL" id="OEJ93140.1"/>
    </source>
</evidence>
<evidence type="ECO:0000256" key="1">
    <source>
        <dbReference type="SAM" id="MobiDB-lite"/>
    </source>
</evidence>